<keyword evidence="3" id="KW-1185">Reference proteome</keyword>
<sequence>MAQATQPHRGIMQNSRSPSHRVRISLRSVKAQACGSMARVHWGIFQSPNPFGAPPLIDVPHMAIPQTGARPSAAGAAFPASMHTEKQAHFRRCLPLSHPEREKGGLSRDRGIKRSAASIYAAKALYCPSFESYLCCDGRLTLKARTQNQ</sequence>
<proteinExistence type="predicted"/>
<feature type="compositionally biased region" description="Polar residues" evidence="1">
    <location>
        <begin position="1"/>
        <end position="17"/>
    </location>
</feature>
<accession>A0ABV7JJ92</accession>
<evidence type="ECO:0000256" key="1">
    <source>
        <dbReference type="SAM" id="MobiDB-lite"/>
    </source>
</evidence>
<dbReference type="EMBL" id="JBHRTA010000033">
    <property type="protein sequence ID" value="MFC3198169.1"/>
    <property type="molecule type" value="Genomic_DNA"/>
</dbReference>
<dbReference type="Proteomes" id="UP001595526">
    <property type="component" value="Unassembled WGS sequence"/>
</dbReference>
<gene>
    <name evidence="2" type="ORF">ACFOET_11155</name>
</gene>
<reference evidence="3" key="1">
    <citation type="journal article" date="2019" name="Int. J. Syst. Evol. Microbiol.">
        <title>The Global Catalogue of Microorganisms (GCM) 10K type strain sequencing project: providing services to taxonomists for standard genome sequencing and annotation.</title>
        <authorList>
            <consortium name="The Broad Institute Genomics Platform"/>
            <consortium name="The Broad Institute Genome Sequencing Center for Infectious Disease"/>
            <person name="Wu L."/>
            <person name="Ma J."/>
        </authorList>
    </citation>
    <scope>NUCLEOTIDE SEQUENCE [LARGE SCALE GENOMIC DNA]</scope>
    <source>
        <strain evidence="3">KCTC 52416</strain>
    </source>
</reference>
<comment type="caution">
    <text evidence="2">The sequence shown here is derived from an EMBL/GenBank/DDBJ whole genome shotgun (WGS) entry which is preliminary data.</text>
</comment>
<feature type="region of interest" description="Disordered" evidence="1">
    <location>
        <begin position="1"/>
        <end position="21"/>
    </location>
</feature>
<name>A0ABV7JJ92_9SPHI</name>
<protein>
    <submittedName>
        <fullName evidence="2">Uncharacterized protein</fullName>
    </submittedName>
</protein>
<dbReference type="RefSeq" id="WP_379022569.1">
    <property type="nucleotide sequence ID" value="NZ_JBHRTA010000033.1"/>
</dbReference>
<organism evidence="2 3">
    <name type="scientific">Parapedobacter deserti</name>
    <dbReference type="NCBI Taxonomy" id="1912957"/>
    <lineage>
        <taxon>Bacteria</taxon>
        <taxon>Pseudomonadati</taxon>
        <taxon>Bacteroidota</taxon>
        <taxon>Sphingobacteriia</taxon>
        <taxon>Sphingobacteriales</taxon>
        <taxon>Sphingobacteriaceae</taxon>
        <taxon>Parapedobacter</taxon>
    </lineage>
</organism>
<evidence type="ECO:0000313" key="3">
    <source>
        <dbReference type="Proteomes" id="UP001595526"/>
    </source>
</evidence>
<evidence type="ECO:0000313" key="2">
    <source>
        <dbReference type="EMBL" id="MFC3198169.1"/>
    </source>
</evidence>